<keyword evidence="1 4" id="KW-0489">Methyltransferase</keyword>
<dbReference type="InterPro" id="IPR029064">
    <property type="entry name" value="Ribosomal_eL30-like_sf"/>
</dbReference>
<name>A0A2D3WCN4_9BACT</name>
<dbReference type="GO" id="GO:0032259">
    <property type="term" value="P:methylation"/>
    <property type="evidence" value="ECO:0007669"/>
    <property type="project" value="UniProtKB-KW"/>
</dbReference>
<protein>
    <submittedName>
        <fullName evidence="4">23S rRNA (Guanosine(2251)-2'-O)-methyltransferase RlmB</fullName>
    </submittedName>
</protein>
<gene>
    <name evidence="4" type="ORF">CFH83_02615</name>
</gene>
<dbReference type="InterPro" id="IPR029026">
    <property type="entry name" value="tRNA_m1G_MTases_N"/>
</dbReference>
<dbReference type="GO" id="GO:0003723">
    <property type="term" value="F:RNA binding"/>
    <property type="evidence" value="ECO:0007669"/>
    <property type="project" value="InterPro"/>
</dbReference>
<evidence type="ECO:0000256" key="2">
    <source>
        <dbReference type="ARBA" id="ARBA00022679"/>
    </source>
</evidence>
<feature type="domain" description="RNA 2-O ribose methyltransferase substrate binding" evidence="3">
    <location>
        <begin position="2"/>
        <end position="74"/>
    </location>
</feature>
<evidence type="ECO:0000313" key="4">
    <source>
        <dbReference type="EMBL" id="DAB39051.1"/>
    </source>
</evidence>
<proteinExistence type="predicted"/>
<dbReference type="PANTHER" id="PTHR46429">
    <property type="entry name" value="23S RRNA (GUANOSINE-2'-O-)-METHYLTRANSFERASE RLMB"/>
    <property type="match status" value="1"/>
</dbReference>
<dbReference type="SUPFAM" id="SSF55315">
    <property type="entry name" value="L30e-like"/>
    <property type="match status" value="1"/>
</dbReference>
<dbReference type="InterPro" id="IPR029028">
    <property type="entry name" value="Alpha/beta_knot_MTases"/>
</dbReference>
<evidence type="ECO:0000259" key="3">
    <source>
        <dbReference type="SMART" id="SM00967"/>
    </source>
</evidence>
<reference evidence="4 5" key="1">
    <citation type="journal article" date="2017" name="Front. Microbiol.">
        <title>Comparative Genomic Analysis of the Class Epsilonproteobacteria and Proposed Reclassification to Epsilonbacteraeota (phyl. nov.).</title>
        <authorList>
            <person name="Waite D.W."/>
            <person name="Vanwonterghem I."/>
            <person name="Rinke C."/>
            <person name="Parks D.H."/>
            <person name="Zhang Y."/>
            <person name="Takai K."/>
            <person name="Sievert S.M."/>
            <person name="Simon J."/>
            <person name="Campbell B.J."/>
            <person name="Hanson T.E."/>
            <person name="Woyke T."/>
            <person name="Klotz M.G."/>
            <person name="Hugenholtz P."/>
        </authorList>
    </citation>
    <scope>NUCLEOTIDE SEQUENCE [LARGE SCALE GENOMIC DNA]</scope>
    <source>
        <strain evidence="4">UBA12443</strain>
    </source>
</reference>
<dbReference type="SUPFAM" id="SSF75217">
    <property type="entry name" value="alpha/beta knot"/>
    <property type="match status" value="1"/>
</dbReference>
<evidence type="ECO:0000313" key="5">
    <source>
        <dbReference type="Proteomes" id="UP000228859"/>
    </source>
</evidence>
<dbReference type="SMART" id="SM00967">
    <property type="entry name" value="SpoU_sub_bind"/>
    <property type="match status" value="1"/>
</dbReference>
<comment type="caution">
    <text evidence="4">The sequence shown here is derived from an EMBL/GenBank/DDBJ whole genome shotgun (WGS) entry which is preliminary data.</text>
</comment>
<dbReference type="Gene3D" id="3.40.1280.10">
    <property type="match status" value="1"/>
</dbReference>
<dbReference type="Pfam" id="PF00588">
    <property type="entry name" value="SpoU_methylase"/>
    <property type="match status" value="1"/>
</dbReference>
<dbReference type="InterPro" id="IPR004441">
    <property type="entry name" value="rRNA_MeTrfase_TrmH"/>
</dbReference>
<dbReference type="EMBL" id="DLUI01000044">
    <property type="protein sequence ID" value="DAB39051.1"/>
    <property type="molecule type" value="Genomic_DNA"/>
</dbReference>
<dbReference type="NCBIfam" id="TIGR00186">
    <property type="entry name" value="rRNA_methyl_3"/>
    <property type="match status" value="1"/>
</dbReference>
<dbReference type="AlphaFoldDB" id="A0A2D3WCN4"/>
<dbReference type="GO" id="GO:0008173">
    <property type="term" value="F:RNA methyltransferase activity"/>
    <property type="evidence" value="ECO:0007669"/>
    <property type="project" value="InterPro"/>
</dbReference>
<sequence>MLIYGKQPVYYAIERHRERIKVLYLAKEVDKKEYSSLMKMGFEIKRIPEKAAQSMVKGGNHQGFIAEISQVVPYASPFLKKCDFIVVLSSITDMGNIGSLIRSAYALGVQALVISGIKEPNLEAMIRTSSGAALDMPLVIVHNIHDVLHELKQSGFQVYGAVMDGVDVREAAFAAKRVLVLGNEGEGLSGRVQKSLDVGISIPMAHDFDSLNVGVAGAILMERMR</sequence>
<dbReference type="Pfam" id="PF08032">
    <property type="entry name" value="SpoU_sub_bind"/>
    <property type="match status" value="1"/>
</dbReference>
<dbReference type="RefSeq" id="WP_294895931.1">
    <property type="nucleotide sequence ID" value="NZ_DLUI01000044.1"/>
</dbReference>
<dbReference type="GO" id="GO:0006396">
    <property type="term" value="P:RNA processing"/>
    <property type="evidence" value="ECO:0007669"/>
    <property type="project" value="InterPro"/>
</dbReference>
<keyword evidence="2 4" id="KW-0808">Transferase</keyword>
<dbReference type="CDD" id="cd18095">
    <property type="entry name" value="SpoU-like_rRNA-MTase"/>
    <property type="match status" value="1"/>
</dbReference>
<dbReference type="Proteomes" id="UP000228859">
    <property type="component" value="Unassembled WGS sequence"/>
</dbReference>
<dbReference type="GO" id="GO:0005829">
    <property type="term" value="C:cytosol"/>
    <property type="evidence" value="ECO:0007669"/>
    <property type="project" value="TreeGrafter"/>
</dbReference>
<dbReference type="Gene3D" id="3.30.1330.30">
    <property type="match status" value="1"/>
</dbReference>
<evidence type="ECO:0000256" key="1">
    <source>
        <dbReference type="ARBA" id="ARBA00022603"/>
    </source>
</evidence>
<dbReference type="PANTHER" id="PTHR46429:SF1">
    <property type="entry name" value="23S RRNA (GUANOSINE-2'-O-)-METHYLTRANSFERASE RLMB"/>
    <property type="match status" value="1"/>
</dbReference>
<accession>A0A2D3WCN4</accession>
<dbReference type="InterPro" id="IPR013123">
    <property type="entry name" value="SpoU_subst-bd"/>
</dbReference>
<organism evidence="4 5">
    <name type="scientific">Sulfuricurvum kujiense</name>
    <dbReference type="NCBI Taxonomy" id="148813"/>
    <lineage>
        <taxon>Bacteria</taxon>
        <taxon>Pseudomonadati</taxon>
        <taxon>Campylobacterota</taxon>
        <taxon>Epsilonproteobacteria</taxon>
        <taxon>Campylobacterales</taxon>
        <taxon>Sulfurimonadaceae</taxon>
        <taxon>Sulfuricurvum</taxon>
    </lineage>
</organism>
<dbReference type="InterPro" id="IPR001537">
    <property type="entry name" value="SpoU_MeTrfase"/>
</dbReference>